<comment type="caution">
    <text evidence="8">The sequence shown here is derived from an EMBL/GenBank/DDBJ whole genome shotgun (WGS) entry which is preliminary data.</text>
</comment>
<evidence type="ECO:0000259" key="7">
    <source>
        <dbReference type="Pfam" id="PF00171"/>
    </source>
</evidence>
<dbReference type="AlphaFoldDB" id="A0A562NLQ6"/>
<reference evidence="8 9" key="1">
    <citation type="journal article" date="2015" name="Stand. Genomic Sci.">
        <title>Genomic Encyclopedia of Bacterial and Archaeal Type Strains, Phase III: the genomes of soil and plant-associated and newly described type strains.</title>
        <authorList>
            <person name="Whitman W.B."/>
            <person name="Woyke T."/>
            <person name="Klenk H.P."/>
            <person name="Zhou Y."/>
            <person name="Lilburn T.G."/>
            <person name="Beck B.J."/>
            <person name="De Vos P."/>
            <person name="Vandamme P."/>
            <person name="Eisen J.A."/>
            <person name="Garrity G."/>
            <person name="Hugenholtz P."/>
            <person name="Kyrpides N.C."/>
        </authorList>
    </citation>
    <scope>NUCLEOTIDE SEQUENCE [LARGE SCALE GENOMIC DNA]</scope>
    <source>
        <strain evidence="8 9">CGMCC 1.5364</strain>
    </source>
</reference>
<dbReference type="EMBL" id="VLKU01000008">
    <property type="protein sequence ID" value="TWI32921.1"/>
    <property type="molecule type" value="Genomic_DNA"/>
</dbReference>
<evidence type="ECO:0000256" key="4">
    <source>
        <dbReference type="ARBA" id="ARBA00049194"/>
    </source>
</evidence>
<dbReference type="GO" id="GO:0004029">
    <property type="term" value="F:aldehyde dehydrogenase (NAD+) activity"/>
    <property type="evidence" value="ECO:0007669"/>
    <property type="project" value="UniProtKB-EC"/>
</dbReference>
<sequence length="467" mass="49963">MTEYKLLIGGKLVDGANEMDVINPATEEVLARAPRGSAAQMDEAIAAAKAAFPAWAATPIEARRQLILDLADRIEAQIDDLARLLTQEQGKPLPEATAEIAYSCAFIRHLASYDLPVKVIEDNENRLVRQFRKPLGVVGAIIPWNFPVLIIAFKLPLALLAGNTIVIKPSPTTPLATLKLGEIMAGMLPAGVVNIVTDLNDLGGQLTAHPDVAKITFTGSTATGQKVMASAAGTIKRLTLELGGNDAAIVLPGADPAKVAPGLFAGAFMNAGQVCLAIKRAYVHESIYEDVCDRLAELANAAVVDDGLKQGTTIGPIQNRAQYEKVQEFIASARADGRIIAGGEVEDRKGFFLRPTIVADVQDGHRIVDEEQFGPILPVIRFDDADSIVRAVNAGEYGLGGSVWGEDREENTRIAEQMESGTIWINKHLDFGPNMPFGGAKQSGLGVEFAEEGLAEFTQIRVVNEAR</sequence>
<evidence type="ECO:0000256" key="2">
    <source>
        <dbReference type="ARBA" id="ARBA00023002"/>
    </source>
</evidence>
<dbReference type="InterPro" id="IPR029510">
    <property type="entry name" value="Ald_DH_CS_GLU"/>
</dbReference>
<keyword evidence="2 6" id="KW-0560">Oxidoreductase</keyword>
<dbReference type="EC" id="1.2.1.3" evidence="3"/>
<proteinExistence type="inferred from homology"/>
<evidence type="ECO:0000256" key="5">
    <source>
        <dbReference type="PROSITE-ProRule" id="PRU10007"/>
    </source>
</evidence>
<dbReference type="Pfam" id="PF00171">
    <property type="entry name" value="Aldedh"/>
    <property type="match status" value="1"/>
</dbReference>
<evidence type="ECO:0000256" key="6">
    <source>
        <dbReference type="RuleBase" id="RU003345"/>
    </source>
</evidence>
<dbReference type="Gene3D" id="3.40.605.10">
    <property type="entry name" value="Aldehyde Dehydrogenase, Chain A, domain 1"/>
    <property type="match status" value="1"/>
</dbReference>
<dbReference type="RefSeq" id="WP_145398840.1">
    <property type="nucleotide sequence ID" value="NZ_VLKU01000008.1"/>
</dbReference>
<dbReference type="InterPro" id="IPR016160">
    <property type="entry name" value="Ald_DH_CS_CYS"/>
</dbReference>
<name>A0A562NLQ6_9RHOB</name>
<dbReference type="InterPro" id="IPR016162">
    <property type="entry name" value="Ald_DH_N"/>
</dbReference>
<comment type="similarity">
    <text evidence="1 6">Belongs to the aldehyde dehydrogenase family.</text>
</comment>
<dbReference type="PANTHER" id="PTHR42804">
    <property type="entry name" value="ALDEHYDE DEHYDROGENASE"/>
    <property type="match status" value="1"/>
</dbReference>
<organism evidence="8 9">
    <name type="scientific">Paracoccus sulfuroxidans</name>
    <dbReference type="NCBI Taxonomy" id="384678"/>
    <lineage>
        <taxon>Bacteria</taxon>
        <taxon>Pseudomonadati</taxon>
        <taxon>Pseudomonadota</taxon>
        <taxon>Alphaproteobacteria</taxon>
        <taxon>Rhodobacterales</taxon>
        <taxon>Paracoccaceae</taxon>
        <taxon>Paracoccus</taxon>
    </lineage>
</organism>
<dbReference type="FunFam" id="3.40.605.10:FF:000007">
    <property type="entry name" value="NAD/NADP-dependent betaine aldehyde dehydrogenase"/>
    <property type="match status" value="1"/>
</dbReference>
<dbReference type="Gene3D" id="3.40.309.10">
    <property type="entry name" value="Aldehyde Dehydrogenase, Chain A, domain 2"/>
    <property type="match status" value="1"/>
</dbReference>
<evidence type="ECO:0000313" key="8">
    <source>
        <dbReference type="EMBL" id="TWI32921.1"/>
    </source>
</evidence>
<evidence type="ECO:0000313" key="9">
    <source>
        <dbReference type="Proteomes" id="UP000316225"/>
    </source>
</evidence>
<dbReference type="PANTHER" id="PTHR42804:SF1">
    <property type="entry name" value="ALDEHYDE DEHYDROGENASE-RELATED"/>
    <property type="match status" value="1"/>
</dbReference>
<dbReference type="PROSITE" id="PS00070">
    <property type="entry name" value="ALDEHYDE_DEHYDR_CYS"/>
    <property type="match status" value="1"/>
</dbReference>
<dbReference type="InterPro" id="IPR016161">
    <property type="entry name" value="Ald_DH/histidinol_DH"/>
</dbReference>
<feature type="active site" evidence="5">
    <location>
        <position position="241"/>
    </location>
</feature>
<dbReference type="PROSITE" id="PS00687">
    <property type="entry name" value="ALDEHYDE_DEHYDR_GLU"/>
    <property type="match status" value="1"/>
</dbReference>
<evidence type="ECO:0000256" key="1">
    <source>
        <dbReference type="ARBA" id="ARBA00009986"/>
    </source>
</evidence>
<dbReference type="SUPFAM" id="SSF53720">
    <property type="entry name" value="ALDH-like"/>
    <property type="match status" value="1"/>
</dbReference>
<accession>A0A562NLQ6</accession>
<gene>
    <name evidence="8" type="ORF">IQ24_02803</name>
</gene>
<feature type="domain" description="Aldehyde dehydrogenase" evidence="7">
    <location>
        <begin position="17"/>
        <end position="463"/>
    </location>
</feature>
<protein>
    <recommendedName>
        <fullName evidence="3">aldehyde dehydrogenase (NAD(+))</fullName>
        <ecNumber evidence="3">1.2.1.3</ecNumber>
    </recommendedName>
</protein>
<dbReference type="InterPro" id="IPR016163">
    <property type="entry name" value="Ald_DH_C"/>
</dbReference>
<dbReference type="OrthoDB" id="9802947at2"/>
<evidence type="ECO:0000256" key="3">
    <source>
        <dbReference type="ARBA" id="ARBA00024226"/>
    </source>
</evidence>
<dbReference type="InterPro" id="IPR044086">
    <property type="entry name" value="LUC3-like"/>
</dbReference>
<dbReference type="InterPro" id="IPR015590">
    <property type="entry name" value="Aldehyde_DH_dom"/>
</dbReference>
<dbReference type="CDD" id="cd07106">
    <property type="entry name" value="ALDH_AldA-AAD23400"/>
    <property type="match status" value="1"/>
</dbReference>
<comment type="catalytic activity">
    <reaction evidence="4">
        <text>an aldehyde + NAD(+) + H2O = a carboxylate + NADH + 2 H(+)</text>
        <dbReference type="Rhea" id="RHEA:16185"/>
        <dbReference type="ChEBI" id="CHEBI:15377"/>
        <dbReference type="ChEBI" id="CHEBI:15378"/>
        <dbReference type="ChEBI" id="CHEBI:17478"/>
        <dbReference type="ChEBI" id="CHEBI:29067"/>
        <dbReference type="ChEBI" id="CHEBI:57540"/>
        <dbReference type="ChEBI" id="CHEBI:57945"/>
        <dbReference type="EC" id="1.2.1.3"/>
    </reaction>
</comment>
<keyword evidence="9" id="KW-1185">Reference proteome</keyword>
<dbReference type="Proteomes" id="UP000316225">
    <property type="component" value="Unassembled WGS sequence"/>
</dbReference>